<dbReference type="AlphaFoldDB" id="A0AAV0L8D7"/>
<feature type="transmembrane region" description="Helical" evidence="1">
    <location>
        <begin position="27"/>
        <end position="53"/>
    </location>
</feature>
<protein>
    <submittedName>
        <fullName evidence="2">Uncharacterized protein</fullName>
    </submittedName>
</protein>
<evidence type="ECO:0000313" key="2">
    <source>
        <dbReference type="EMBL" id="CAI0430597.1"/>
    </source>
</evidence>
<keyword evidence="1" id="KW-1133">Transmembrane helix</keyword>
<name>A0AAV0L8D7_9ROSI</name>
<dbReference type="EMBL" id="CAMGYJ010000006">
    <property type="protein sequence ID" value="CAI0430597.1"/>
    <property type="molecule type" value="Genomic_DNA"/>
</dbReference>
<sequence>MKWNYTCVIGQIYQAKDWVHIFDCLRFLGLVYVMPIVLKFIPMSSIFIVSFPFDRAC</sequence>
<proteinExistence type="predicted"/>
<evidence type="ECO:0000313" key="3">
    <source>
        <dbReference type="Proteomes" id="UP001154282"/>
    </source>
</evidence>
<comment type="caution">
    <text evidence="2">The sequence shown here is derived from an EMBL/GenBank/DDBJ whole genome shotgun (WGS) entry which is preliminary data.</text>
</comment>
<accession>A0AAV0L8D7</accession>
<evidence type="ECO:0000256" key="1">
    <source>
        <dbReference type="SAM" id="Phobius"/>
    </source>
</evidence>
<dbReference type="Proteomes" id="UP001154282">
    <property type="component" value="Unassembled WGS sequence"/>
</dbReference>
<keyword evidence="1" id="KW-0472">Membrane</keyword>
<organism evidence="2 3">
    <name type="scientific">Linum tenue</name>
    <dbReference type="NCBI Taxonomy" id="586396"/>
    <lineage>
        <taxon>Eukaryota</taxon>
        <taxon>Viridiplantae</taxon>
        <taxon>Streptophyta</taxon>
        <taxon>Embryophyta</taxon>
        <taxon>Tracheophyta</taxon>
        <taxon>Spermatophyta</taxon>
        <taxon>Magnoliopsida</taxon>
        <taxon>eudicotyledons</taxon>
        <taxon>Gunneridae</taxon>
        <taxon>Pentapetalae</taxon>
        <taxon>rosids</taxon>
        <taxon>fabids</taxon>
        <taxon>Malpighiales</taxon>
        <taxon>Linaceae</taxon>
        <taxon>Linum</taxon>
    </lineage>
</organism>
<reference evidence="2" key="1">
    <citation type="submission" date="2022-08" db="EMBL/GenBank/DDBJ databases">
        <authorList>
            <person name="Gutierrez-Valencia J."/>
        </authorList>
    </citation>
    <scope>NUCLEOTIDE SEQUENCE</scope>
</reference>
<keyword evidence="1" id="KW-0812">Transmembrane</keyword>
<gene>
    <name evidence="2" type="ORF">LITE_LOCUS22677</name>
</gene>
<keyword evidence="3" id="KW-1185">Reference proteome</keyword>